<sequence>MFQYQMSTTWTQDDVLHPNNRSNIVKLSSAAHRNVDIHNLASAWHYQRAGREQLWSFPPNRQAATIRLLDLPSLVWPPGASETA</sequence>
<organism evidence="1 2">
    <name type="scientific">Purpureocillium lilacinum</name>
    <name type="common">Paecilomyces lilacinus</name>
    <dbReference type="NCBI Taxonomy" id="33203"/>
    <lineage>
        <taxon>Eukaryota</taxon>
        <taxon>Fungi</taxon>
        <taxon>Dikarya</taxon>
        <taxon>Ascomycota</taxon>
        <taxon>Pezizomycotina</taxon>
        <taxon>Sordariomycetes</taxon>
        <taxon>Hypocreomycetidae</taxon>
        <taxon>Hypocreales</taxon>
        <taxon>Ophiocordycipitaceae</taxon>
        <taxon>Purpureocillium</taxon>
    </lineage>
</organism>
<name>A0ABR0BI18_PURLI</name>
<protein>
    <submittedName>
        <fullName evidence="1">Uncharacterized protein</fullName>
    </submittedName>
</protein>
<proteinExistence type="predicted"/>
<accession>A0ABR0BI18</accession>
<gene>
    <name evidence="1" type="ORF">Purlil1_12093</name>
</gene>
<keyword evidence="2" id="KW-1185">Reference proteome</keyword>
<evidence type="ECO:0000313" key="2">
    <source>
        <dbReference type="Proteomes" id="UP001287286"/>
    </source>
</evidence>
<reference evidence="1 2" key="1">
    <citation type="journal article" date="2024" name="Microbiol. Resour. Announc.">
        <title>Genome annotations for the ascomycete fungi Trichoderma harzianum, Trichoderma aggressivum, and Purpureocillium lilacinum.</title>
        <authorList>
            <person name="Beijen E.P.W."/>
            <person name="Ohm R.A."/>
        </authorList>
    </citation>
    <scope>NUCLEOTIDE SEQUENCE [LARGE SCALE GENOMIC DNA]</scope>
    <source>
        <strain evidence="1 2">CBS 150709</strain>
    </source>
</reference>
<dbReference type="Proteomes" id="UP001287286">
    <property type="component" value="Unassembled WGS sequence"/>
</dbReference>
<dbReference type="EMBL" id="JAWRVI010000087">
    <property type="protein sequence ID" value="KAK4078072.1"/>
    <property type="molecule type" value="Genomic_DNA"/>
</dbReference>
<comment type="caution">
    <text evidence="1">The sequence shown here is derived from an EMBL/GenBank/DDBJ whole genome shotgun (WGS) entry which is preliminary data.</text>
</comment>
<evidence type="ECO:0000313" key="1">
    <source>
        <dbReference type="EMBL" id="KAK4078072.1"/>
    </source>
</evidence>